<reference evidence="1 2" key="1">
    <citation type="submission" date="2015-11" db="EMBL/GenBank/DDBJ databases">
        <title>Genomes and virulence difference between two physiological races of Phytophthora nicotianae.</title>
        <authorList>
            <person name="Liu H."/>
            <person name="Ma X."/>
            <person name="Yu H."/>
            <person name="Fang D."/>
            <person name="Li Y."/>
            <person name="Wang X."/>
            <person name="Wang W."/>
            <person name="Dong Y."/>
            <person name="Xiao B."/>
        </authorList>
    </citation>
    <scope>NUCLEOTIDE SEQUENCE [LARGE SCALE GENOMIC DNA]</scope>
    <source>
        <strain evidence="2">race 0</strain>
    </source>
</reference>
<sequence>MDTSSFWRPIDALSSTELYLQVIVNPRPNRKNLVFSPNFIARMAELSSPGVEIEPVDGRSKYWRAVAMVSSSSVNSELEDENDTGDFLTLGQVEMLTQRRVLSESALQGYLQRRIDRSSGEVQIPTQRQVSTNNGLPELRQRQLLPRSNAVLVSMQRQGGSTEPQEVPSRLEPRVVEERVQQVLDLDPDRHRVNAYGVIYSSQAVRDTMAAIEVLKRGRFDNAIIARTEASINAIVQTWLVELDKAAQPRG</sequence>
<evidence type="ECO:0000313" key="2">
    <source>
        <dbReference type="Proteomes" id="UP000052943"/>
    </source>
</evidence>
<comment type="caution">
    <text evidence="1">The sequence shown here is derived from an EMBL/GenBank/DDBJ whole genome shotgun (WGS) entry which is preliminary data.</text>
</comment>
<gene>
    <name evidence="1" type="ORF">AM587_10006696</name>
</gene>
<evidence type="ECO:0000313" key="1">
    <source>
        <dbReference type="EMBL" id="KUF79153.1"/>
    </source>
</evidence>
<accession>A0A0W8C515</accession>
<protein>
    <submittedName>
        <fullName evidence="1">Uncharacterized protein</fullName>
    </submittedName>
</protein>
<name>A0A0W8C515_PHYNI</name>
<dbReference type="EMBL" id="LNFO01004936">
    <property type="protein sequence ID" value="KUF79153.1"/>
    <property type="molecule type" value="Genomic_DNA"/>
</dbReference>
<dbReference type="Proteomes" id="UP000052943">
    <property type="component" value="Unassembled WGS sequence"/>
</dbReference>
<dbReference type="OrthoDB" id="101606at2759"/>
<proteinExistence type="predicted"/>
<dbReference type="AlphaFoldDB" id="A0A0W8C515"/>
<organism evidence="1 2">
    <name type="scientific">Phytophthora nicotianae</name>
    <name type="common">Potato buckeye rot agent</name>
    <name type="synonym">Phytophthora parasitica</name>
    <dbReference type="NCBI Taxonomy" id="4792"/>
    <lineage>
        <taxon>Eukaryota</taxon>
        <taxon>Sar</taxon>
        <taxon>Stramenopiles</taxon>
        <taxon>Oomycota</taxon>
        <taxon>Peronosporomycetes</taxon>
        <taxon>Peronosporales</taxon>
        <taxon>Peronosporaceae</taxon>
        <taxon>Phytophthora</taxon>
    </lineage>
</organism>